<dbReference type="AlphaFoldDB" id="A0A915DYF0"/>
<keyword evidence="1" id="KW-1185">Reference proteome</keyword>
<dbReference type="WBParaSite" id="jg24784">
    <property type="protein sequence ID" value="jg24784"/>
    <property type="gene ID" value="jg24784"/>
</dbReference>
<name>A0A915DYF0_9BILA</name>
<evidence type="ECO:0000313" key="1">
    <source>
        <dbReference type="Proteomes" id="UP000887574"/>
    </source>
</evidence>
<reference evidence="2" key="1">
    <citation type="submission" date="2022-11" db="UniProtKB">
        <authorList>
            <consortium name="WormBaseParasite"/>
        </authorList>
    </citation>
    <scope>IDENTIFICATION</scope>
</reference>
<organism evidence="1 2">
    <name type="scientific">Ditylenchus dipsaci</name>
    <dbReference type="NCBI Taxonomy" id="166011"/>
    <lineage>
        <taxon>Eukaryota</taxon>
        <taxon>Metazoa</taxon>
        <taxon>Ecdysozoa</taxon>
        <taxon>Nematoda</taxon>
        <taxon>Chromadorea</taxon>
        <taxon>Rhabditida</taxon>
        <taxon>Tylenchina</taxon>
        <taxon>Tylenchomorpha</taxon>
        <taxon>Sphaerularioidea</taxon>
        <taxon>Anguinidae</taxon>
        <taxon>Anguininae</taxon>
        <taxon>Ditylenchus</taxon>
    </lineage>
</organism>
<dbReference type="Proteomes" id="UP000887574">
    <property type="component" value="Unplaced"/>
</dbReference>
<proteinExistence type="predicted"/>
<sequence>MVNMGLRRIVKNYRHVLPLPQLESLELHNLDLKSGDTSTYQWPLFDNSEYSILEQFSVPNRIILGSKLSQMPADISLMPFIYNYEPPRRVELKLC</sequence>
<accession>A0A915DYF0</accession>
<evidence type="ECO:0000313" key="2">
    <source>
        <dbReference type="WBParaSite" id="jg24784"/>
    </source>
</evidence>
<protein>
    <submittedName>
        <fullName evidence="2">Uncharacterized protein</fullName>
    </submittedName>
</protein>